<dbReference type="PANTHER" id="PTHR16026:SF0">
    <property type="entry name" value="CARTILAGE ACIDIC PROTEIN 1"/>
    <property type="match status" value="1"/>
</dbReference>
<organism evidence="4 5">
    <name type="scientific">Singulisphaera acidiphila (strain ATCC BAA-1392 / DSM 18658 / VKM B-2454 / MOB10)</name>
    <dbReference type="NCBI Taxonomy" id="886293"/>
    <lineage>
        <taxon>Bacteria</taxon>
        <taxon>Pseudomonadati</taxon>
        <taxon>Planctomycetota</taxon>
        <taxon>Planctomycetia</taxon>
        <taxon>Isosphaerales</taxon>
        <taxon>Isosphaeraceae</taxon>
        <taxon>Singulisphaera</taxon>
    </lineage>
</organism>
<dbReference type="PANTHER" id="PTHR16026">
    <property type="entry name" value="CARTILAGE ACIDIC PROTEIN 1"/>
    <property type="match status" value="1"/>
</dbReference>
<evidence type="ECO:0000313" key="4">
    <source>
        <dbReference type="EMBL" id="AGA29629.1"/>
    </source>
</evidence>
<feature type="domain" description="ASPIC/UnbV" evidence="3">
    <location>
        <begin position="552"/>
        <end position="618"/>
    </location>
</feature>
<feature type="region of interest" description="Disordered" evidence="2">
    <location>
        <begin position="33"/>
        <end position="58"/>
    </location>
</feature>
<dbReference type="KEGG" id="saci:Sinac_5485"/>
<reference evidence="4 5" key="1">
    <citation type="submission" date="2012-02" db="EMBL/GenBank/DDBJ databases">
        <title>Complete sequence of chromosome of Singulisphaera acidiphila DSM 18658.</title>
        <authorList>
            <consortium name="US DOE Joint Genome Institute (JGI-PGF)"/>
            <person name="Lucas S."/>
            <person name="Copeland A."/>
            <person name="Lapidus A."/>
            <person name="Glavina del Rio T."/>
            <person name="Dalin E."/>
            <person name="Tice H."/>
            <person name="Bruce D."/>
            <person name="Goodwin L."/>
            <person name="Pitluck S."/>
            <person name="Peters L."/>
            <person name="Ovchinnikova G."/>
            <person name="Chertkov O."/>
            <person name="Kyrpides N."/>
            <person name="Mavromatis K."/>
            <person name="Ivanova N."/>
            <person name="Brettin T."/>
            <person name="Detter J.C."/>
            <person name="Han C."/>
            <person name="Larimer F."/>
            <person name="Land M."/>
            <person name="Hauser L."/>
            <person name="Markowitz V."/>
            <person name="Cheng J.-F."/>
            <person name="Hugenholtz P."/>
            <person name="Woyke T."/>
            <person name="Wu D."/>
            <person name="Tindall B."/>
            <person name="Pomrenke H."/>
            <person name="Brambilla E."/>
            <person name="Klenk H.-P."/>
            <person name="Eisen J.A."/>
        </authorList>
    </citation>
    <scope>NUCLEOTIDE SEQUENCE [LARGE SCALE GENOMIC DNA]</scope>
    <source>
        <strain evidence="5">ATCC BAA-1392 / DSM 18658 / VKM B-2454 / MOB10</strain>
    </source>
</reference>
<protein>
    <recommendedName>
        <fullName evidence="3">ASPIC/UnbV domain-containing protein</fullName>
    </recommendedName>
</protein>
<dbReference type="Pfam" id="PF07593">
    <property type="entry name" value="UnbV_ASPIC"/>
    <property type="match status" value="1"/>
</dbReference>
<sequence length="624" mass="67057">MVRPIRLSRGPTLSILPALILALAPGGCDQPAASVPVAPGPEAQVGPSPADPPASKPQTKVKILGDREAAYAGVVIKPTVPQDPSPFRFTEIASSAGIDFRHFSGMTEAKHFPTANGSGVALFDYDGDGKLDLYFATATLLPLGTAQKGPNRLYKNLGDGQFRDVTESSGLGFVGFCHGIIVGDLDNDGDPDVFLCNYGPNVLFRNNGDGTFADVSHAAGIDRPGWSSGGGMLDMDDDGDLDIYVANYGIWKYPDDDNFCGDKEHNIRFYCSPRTIKTTKHFFYRNNGDGTFTDVYDQFLVDADGKMIPGRTDGHGFSVVAADLNGDGKVDLYVANDMNPNFLYLNKGQGLFEDATEISGAAYNDKGQAQSGMGIDAEDVDGDGDLDLIASNFTYEYNTLHLNLGKGSFTDVTPMLGLAADTMPYVGWGLSLADFDNDGWPDCYVANGHVDDNRAQAGQPDEYAEPSLIHHNVPTKNGQGRRFKLATRDVGPYFDAKHVARGAAFGDFDNDGDVDIVVNHKDGAAALLRNDTPSGNKWLRLQLVGTKSNRDAVGARVELEVGDRTIYRQRKGGCTVFSSNDPRLTIGLGQASEVKKLTVRWPSGVVTTRENVKANQALKVVEGE</sequence>
<accession>L0DJR0</accession>
<evidence type="ECO:0000256" key="2">
    <source>
        <dbReference type="SAM" id="MobiDB-lite"/>
    </source>
</evidence>
<dbReference type="EMBL" id="CP003364">
    <property type="protein sequence ID" value="AGA29629.1"/>
    <property type="molecule type" value="Genomic_DNA"/>
</dbReference>
<dbReference type="STRING" id="886293.Sinac_5485"/>
<keyword evidence="1" id="KW-0732">Signal</keyword>
<keyword evidence="5" id="KW-1185">Reference proteome</keyword>
<dbReference type="Proteomes" id="UP000010798">
    <property type="component" value="Chromosome"/>
</dbReference>
<evidence type="ECO:0000313" key="5">
    <source>
        <dbReference type="Proteomes" id="UP000010798"/>
    </source>
</evidence>
<dbReference type="InterPro" id="IPR011519">
    <property type="entry name" value="UnbV_ASPIC"/>
</dbReference>
<dbReference type="InterPro" id="IPR013517">
    <property type="entry name" value="FG-GAP"/>
</dbReference>
<proteinExistence type="predicted"/>
<dbReference type="Pfam" id="PF13517">
    <property type="entry name" value="FG-GAP_3"/>
    <property type="match status" value="2"/>
</dbReference>
<evidence type="ECO:0000259" key="3">
    <source>
        <dbReference type="Pfam" id="PF07593"/>
    </source>
</evidence>
<dbReference type="InterPro" id="IPR027039">
    <property type="entry name" value="Crtac1"/>
</dbReference>
<dbReference type="eggNOG" id="COG3118">
    <property type="taxonomic scope" value="Bacteria"/>
</dbReference>
<dbReference type="Gene3D" id="2.130.10.130">
    <property type="entry name" value="Integrin alpha, N-terminal"/>
    <property type="match status" value="2"/>
</dbReference>
<dbReference type="InterPro" id="IPR028994">
    <property type="entry name" value="Integrin_alpha_N"/>
</dbReference>
<dbReference type="SUPFAM" id="SSF69318">
    <property type="entry name" value="Integrin alpha N-terminal domain"/>
    <property type="match status" value="1"/>
</dbReference>
<name>L0DJR0_SINAD</name>
<gene>
    <name evidence="4" type="ordered locus">Sinac_5485</name>
</gene>
<evidence type="ECO:0000256" key="1">
    <source>
        <dbReference type="ARBA" id="ARBA00022729"/>
    </source>
</evidence>
<dbReference type="AlphaFoldDB" id="L0DJR0"/>
<dbReference type="HOGENOM" id="CLU_017657_0_0_0"/>
<dbReference type="RefSeq" id="WP_015248729.1">
    <property type="nucleotide sequence ID" value="NC_019892.1"/>
</dbReference>